<comment type="catalytic activity">
    <reaction evidence="1">
        <text>[protein]-peptidylproline (omega=180) = [protein]-peptidylproline (omega=0)</text>
        <dbReference type="Rhea" id="RHEA:16237"/>
        <dbReference type="Rhea" id="RHEA-COMP:10747"/>
        <dbReference type="Rhea" id="RHEA-COMP:10748"/>
        <dbReference type="ChEBI" id="CHEBI:83833"/>
        <dbReference type="ChEBI" id="CHEBI:83834"/>
        <dbReference type="EC" id="5.2.1.8"/>
    </reaction>
</comment>
<name>A0A6T7VB08_9CHLO</name>
<evidence type="ECO:0000256" key="2">
    <source>
        <dbReference type="SAM" id="MobiDB-lite"/>
    </source>
</evidence>
<dbReference type="GO" id="GO:0003755">
    <property type="term" value="F:peptidyl-prolyl cis-trans isomerase activity"/>
    <property type="evidence" value="ECO:0007669"/>
    <property type="project" value="UniProtKB-KW"/>
</dbReference>
<dbReference type="EC" id="5.2.1.8" evidence="1"/>
<proteinExistence type="predicted"/>
<dbReference type="InterPro" id="IPR044180">
    <property type="entry name" value="FKBP18-like"/>
</dbReference>
<keyword evidence="1" id="KW-0697">Rotamase</keyword>
<feature type="region of interest" description="Disordered" evidence="2">
    <location>
        <begin position="18"/>
        <end position="43"/>
    </location>
</feature>
<dbReference type="PANTHER" id="PTHR47862">
    <property type="entry name" value="PEPTIDYL-PROLYL CIS-TRANS ISOMERASE FKBP18, CHLOROPLASTIC"/>
    <property type="match status" value="1"/>
</dbReference>
<accession>A0A6T7VB08</accession>
<dbReference type="SUPFAM" id="SSF54534">
    <property type="entry name" value="FKBP-like"/>
    <property type="match status" value="1"/>
</dbReference>
<evidence type="ECO:0000313" key="4">
    <source>
        <dbReference type="EMBL" id="CAD8654934.1"/>
    </source>
</evidence>
<protein>
    <recommendedName>
        <fullName evidence="1">peptidylprolyl isomerase</fullName>
        <ecNumber evidence="1">5.2.1.8</ecNumber>
    </recommendedName>
</protein>
<evidence type="ECO:0000313" key="5">
    <source>
        <dbReference type="EMBL" id="CAD8654936.1"/>
    </source>
</evidence>
<dbReference type="Gene3D" id="3.10.50.40">
    <property type="match status" value="1"/>
</dbReference>
<dbReference type="PANTHER" id="PTHR47862:SF2">
    <property type="entry name" value="PEPTIDYLPROLYL ISOMERASE"/>
    <property type="match status" value="1"/>
</dbReference>
<organism evidence="5">
    <name type="scientific">Pyramimonas obovata</name>
    <dbReference type="NCBI Taxonomy" id="1411642"/>
    <lineage>
        <taxon>Eukaryota</taxon>
        <taxon>Viridiplantae</taxon>
        <taxon>Chlorophyta</taxon>
        <taxon>Pyramimonadophyceae</taxon>
        <taxon>Pyramimonadales</taxon>
        <taxon>Pyramimonadaceae</taxon>
        <taxon>Pyramimonas</taxon>
        <taxon>Pyramimonas incertae sedis</taxon>
    </lineage>
</organism>
<reference evidence="5" key="1">
    <citation type="submission" date="2021-01" db="EMBL/GenBank/DDBJ databases">
        <authorList>
            <person name="Corre E."/>
            <person name="Pelletier E."/>
            <person name="Niang G."/>
            <person name="Scheremetjew M."/>
            <person name="Finn R."/>
            <person name="Kale V."/>
            <person name="Holt S."/>
            <person name="Cochrane G."/>
            <person name="Meng A."/>
            <person name="Brown T."/>
            <person name="Cohen L."/>
        </authorList>
    </citation>
    <scope>NUCLEOTIDE SEQUENCE</scope>
    <source>
        <strain evidence="5">CCMP722</strain>
    </source>
</reference>
<evidence type="ECO:0000256" key="1">
    <source>
        <dbReference type="PROSITE-ProRule" id="PRU00277"/>
    </source>
</evidence>
<dbReference type="EMBL" id="HBFA01007088">
    <property type="protein sequence ID" value="CAD8654934.1"/>
    <property type="molecule type" value="Transcribed_RNA"/>
</dbReference>
<sequence>MASLAQQSAFMGRVLTTTRRPNSQRAPRMTKTAIRAQQESTEESLALPRRAAMQSALAVSTAAALSVLPEPALATPRRKKVEKIDPALYKELPGTTPPIKYYDLKGGVGGEGGAKQGQRVAVHFDVKWRGLTIATSRQGAGVTGGVPYGYNVGVPAGSPGGPFINAFNEGVRGMGVGTVRTMIVPPEYAYGDRRVQEIPPGATLQLDIELLSIKKEGVFGK</sequence>
<dbReference type="PROSITE" id="PS50059">
    <property type="entry name" value="FKBP_PPIASE"/>
    <property type="match status" value="1"/>
</dbReference>
<dbReference type="InterPro" id="IPR046357">
    <property type="entry name" value="PPIase_dom_sf"/>
</dbReference>
<dbReference type="GO" id="GO:0009543">
    <property type="term" value="C:chloroplast thylakoid lumen"/>
    <property type="evidence" value="ECO:0007669"/>
    <property type="project" value="TreeGrafter"/>
</dbReference>
<gene>
    <name evidence="4" type="ORF">POBO1169_LOCUS3695</name>
    <name evidence="5" type="ORF">POBO1169_LOCUS3696</name>
</gene>
<dbReference type="Pfam" id="PF00254">
    <property type="entry name" value="FKBP_C"/>
    <property type="match status" value="1"/>
</dbReference>
<feature type="domain" description="PPIase FKBP-type" evidence="3">
    <location>
        <begin position="117"/>
        <end position="214"/>
    </location>
</feature>
<evidence type="ECO:0000259" key="3">
    <source>
        <dbReference type="PROSITE" id="PS50059"/>
    </source>
</evidence>
<dbReference type="EMBL" id="HBFA01007089">
    <property type="protein sequence ID" value="CAD8654936.1"/>
    <property type="molecule type" value="Transcribed_RNA"/>
</dbReference>
<keyword evidence="1" id="KW-0413">Isomerase</keyword>
<dbReference type="AlphaFoldDB" id="A0A6T7VB08"/>
<dbReference type="InterPro" id="IPR001179">
    <property type="entry name" value="PPIase_FKBP_dom"/>
</dbReference>